<sequence>MRLRLSTSTRLSRLFGTTPAQRRTRYGVLVAAVIAVPLAVAGIMSGALGGAGDNLEQVPAVVVNNDEMVTMTLPDGTEQPVLAGRQLVTELTDPDTAGFAWTISNDDEAAEMLAAGDAYAVLTIPAGFSEAVTSISGEAPTQANLDIRTDDAHGYLAGSVAQSVGDAMSTAFGRELTSQYLEGFYENLATMGGALGDAADGATELSSGVDSLAGGLGTLSDGVGSAASGATDAANGAAQYASGVDQYTSGVDGIAGGVATLSQQAGGLDGITDGMAQYVAGVRQTGAGVSGGIQQYVDDGVRGTGAALTAGTEAYAEGADLLAAGGDTLAASIPQLLAADPTGAAAQQAVAEYSAQVRALADGADELTAGNRTAFEQLAAGGEMLAAESGAGLESLAQGGDTLVAQTGAGIDGLQGGISELAGGATQLSSGSDGVRSGADGLASGVGELAGGLGSLHTGTEEAATGATKLADGAGTLADGLATGADEASALTDIDAAATAEVIAEPVTVDATRDHAIESTGEVVGMLFVPIGLWLGAMAMFLVLPAFGREALRSTASTGGLVWRAFARAGLLALAQALAVVALLHGALGVDWSLLPQTLAFAALLALAFTALHSFLTVWLGRAGLLISLVLVALQLAASGGLYPVEILSGPFQAISPFLPLTWAVQGMQLIVAGAAGGTVAAAAGVIALFGLIGVVGTTIVVSRRRGIRSIGFAAAALG</sequence>
<keyword evidence="2 5" id="KW-0812">Transmembrane</keyword>
<evidence type="ECO:0000256" key="3">
    <source>
        <dbReference type="ARBA" id="ARBA00022989"/>
    </source>
</evidence>
<dbReference type="Gene3D" id="1.10.287.950">
    <property type="entry name" value="Methyl-accepting chemotaxis protein"/>
    <property type="match status" value="1"/>
</dbReference>
<keyword evidence="4 5" id="KW-0472">Membrane</keyword>
<dbReference type="InterPro" id="IPR051328">
    <property type="entry name" value="T7SS_ABC-Transporter"/>
</dbReference>
<keyword evidence="7" id="KW-1185">Reference proteome</keyword>
<dbReference type="PANTHER" id="PTHR43077">
    <property type="entry name" value="TRANSPORT PERMEASE YVFS-RELATED"/>
    <property type="match status" value="1"/>
</dbReference>
<feature type="transmembrane region" description="Helical" evidence="5">
    <location>
        <begin position="594"/>
        <end position="616"/>
    </location>
</feature>
<accession>A0ABP4WXH4</accession>
<feature type="transmembrane region" description="Helical" evidence="5">
    <location>
        <begin position="670"/>
        <end position="702"/>
    </location>
</feature>
<dbReference type="InterPro" id="IPR017500">
    <property type="entry name" value="Phage_infect_YhgE_N"/>
</dbReference>
<evidence type="ECO:0000256" key="5">
    <source>
        <dbReference type="SAM" id="Phobius"/>
    </source>
</evidence>
<dbReference type="InterPro" id="IPR017501">
    <property type="entry name" value="Phage_infect_YhgE_C"/>
</dbReference>
<dbReference type="NCBIfam" id="TIGR03062">
    <property type="entry name" value="pip_yhgE_Cterm"/>
    <property type="match status" value="1"/>
</dbReference>
<dbReference type="NCBIfam" id="TIGR03061">
    <property type="entry name" value="pip_yhgE_Nterm"/>
    <property type="match status" value="1"/>
</dbReference>
<proteinExistence type="predicted"/>
<name>A0ABP4WXH4_9MICO</name>
<protein>
    <recommendedName>
        <fullName evidence="8">YhgE/Pip domain-containing protein</fullName>
    </recommendedName>
</protein>
<evidence type="ECO:0008006" key="8">
    <source>
        <dbReference type="Google" id="ProtNLM"/>
    </source>
</evidence>
<gene>
    <name evidence="6" type="ORF">GCM10009747_26940</name>
</gene>
<feature type="transmembrane region" description="Helical" evidence="5">
    <location>
        <begin position="26"/>
        <end position="48"/>
    </location>
</feature>
<feature type="transmembrane region" description="Helical" evidence="5">
    <location>
        <begin position="523"/>
        <end position="544"/>
    </location>
</feature>
<evidence type="ECO:0000256" key="4">
    <source>
        <dbReference type="ARBA" id="ARBA00023136"/>
    </source>
</evidence>
<evidence type="ECO:0000256" key="2">
    <source>
        <dbReference type="ARBA" id="ARBA00022692"/>
    </source>
</evidence>
<evidence type="ECO:0000313" key="6">
    <source>
        <dbReference type="EMBL" id="GAA1765367.1"/>
    </source>
</evidence>
<evidence type="ECO:0000256" key="1">
    <source>
        <dbReference type="ARBA" id="ARBA00004141"/>
    </source>
</evidence>
<feature type="transmembrane region" description="Helical" evidence="5">
    <location>
        <begin position="565"/>
        <end position="588"/>
    </location>
</feature>
<dbReference type="Gene3D" id="3.40.1710.10">
    <property type="entry name" value="abc type-2 transporter like domain"/>
    <property type="match status" value="1"/>
</dbReference>
<evidence type="ECO:0000313" key="7">
    <source>
        <dbReference type="Proteomes" id="UP001500506"/>
    </source>
</evidence>
<organism evidence="6 7">
    <name type="scientific">Agromyces humatus</name>
    <dbReference type="NCBI Taxonomy" id="279573"/>
    <lineage>
        <taxon>Bacteria</taxon>
        <taxon>Bacillati</taxon>
        <taxon>Actinomycetota</taxon>
        <taxon>Actinomycetes</taxon>
        <taxon>Micrococcales</taxon>
        <taxon>Microbacteriaceae</taxon>
        <taxon>Agromyces</taxon>
    </lineage>
</organism>
<dbReference type="Proteomes" id="UP001500506">
    <property type="component" value="Unassembled WGS sequence"/>
</dbReference>
<keyword evidence="3 5" id="KW-1133">Transmembrane helix</keyword>
<comment type="caution">
    <text evidence="6">The sequence shown here is derived from an EMBL/GenBank/DDBJ whole genome shotgun (WGS) entry which is preliminary data.</text>
</comment>
<comment type="subcellular location">
    <subcellularLocation>
        <location evidence="1">Membrane</location>
        <topology evidence="1">Multi-pass membrane protein</topology>
    </subcellularLocation>
</comment>
<reference evidence="7" key="1">
    <citation type="journal article" date="2019" name="Int. J. Syst. Evol. Microbiol.">
        <title>The Global Catalogue of Microorganisms (GCM) 10K type strain sequencing project: providing services to taxonomists for standard genome sequencing and annotation.</title>
        <authorList>
            <consortium name="The Broad Institute Genomics Platform"/>
            <consortium name="The Broad Institute Genome Sequencing Center for Infectious Disease"/>
            <person name="Wu L."/>
            <person name="Ma J."/>
        </authorList>
    </citation>
    <scope>NUCLEOTIDE SEQUENCE [LARGE SCALE GENOMIC DNA]</scope>
    <source>
        <strain evidence="7">JCM 14319</strain>
    </source>
</reference>
<feature type="transmembrane region" description="Helical" evidence="5">
    <location>
        <begin position="623"/>
        <end position="643"/>
    </location>
</feature>
<dbReference type="PANTHER" id="PTHR43077:SF5">
    <property type="entry name" value="PHAGE INFECTION PROTEIN"/>
    <property type="match status" value="1"/>
</dbReference>
<dbReference type="EMBL" id="BAAANH010000005">
    <property type="protein sequence ID" value="GAA1765367.1"/>
    <property type="molecule type" value="Genomic_DNA"/>
</dbReference>